<reference evidence="8" key="1">
    <citation type="submission" date="2023-11" db="EMBL/GenBank/DDBJ databases">
        <title>Genome assemblies of two species of porcelain crab, Petrolisthes cinctipes and Petrolisthes manimaculis (Anomura: Porcellanidae).</title>
        <authorList>
            <person name="Angst P."/>
        </authorList>
    </citation>
    <scope>NUCLEOTIDE SEQUENCE</scope>
    <source>
        <strain evidence="8">PB745_02</strain>
        <tissue evidence="8">Gill</tissue>
    </source>
</reference>
<keyword evidence="1" id="KW-0808">Transferase</keyword>
<dbReference type="SUPFAM" id="SSF56672">
    <property type="entry name" value="DNA/RNA polymerases"/>
    <property type="match status" value="1"/>
</dbReference>
<dbReference type="AlphaFoldDB" id="A0AAE1U7Z1"/>
<feature type="region of interest" description="Disordered" evidence="6">
    <location>
        <begin position="747"/>
        <end position="784"/>
    </location>
</feature>
<keyword evidence="2" id="KW-0540">Nuclease</keyword>
<proteinExistence type="predicted"/>
<keyword evidence="3" id="KW-0378">Hydrolase</keyword>
<dbReference type="Proteomes" id="UP001292094">
    <property type="component" value="Unassembled WGS sequence"/>
</dbReference>
<protein>
    <recommendedName>
        <fullName evidence="7">Reverse transcriptase/retrotransposon-derived protein RNase H-like domain-containing protein</fullName>
    </recommendedName>
</protein>
<dbReference type="InterPro" id="IPR050951">
    <property type="entry name" value="Retrovirus_Pol_polyprotein"/>
</dbReference>
<dbReference type="InterPro" id="IPR041577">
    <property type="entry name" value="RT_RNaseH_2"/>
</dbReference>
<evidence type="ECO:0000256" key="2">
    <source>
        <dbReference type="ARBA" id="ARBA00022722"/>
    </source>
</evidence>
<dbReference type="FunFam" id="3.30.70.270:FF:000115">
    <property type="entry name" value="Polyprotein of retroviral origin, putative"/>
    <property type="match status" value="1"/>
</dbReference>
<comment type="caution">
    <text evidence="8">The sequence shown here is derived from an EMBL/GenBank/DDBJ whole genome shotgun (WGS) entry which is preliminary data.</text>
</comment>
<evidence type="ECO:0000256" key="1">
    <source>
        <dbReference type="ARBA" id="ARBA00022695"/>
    </source>
</evidence>
<keyword evidence="9" id="KW-1185">Reference proteome</keyword>
<evidence type="ECO:0000256" key="3">
    <source>
        <dbReference type="ARBA" id="ARBA00022759"/>
    </source>
</evidence>
<feature type="compositionally biased region" description="Low complexity" evidence="6">
    <location>
        <begin position="217"/>
        <end position="233"/>
    </location>
</feature>
<dbReference type="Gene3D" id="3.30.70.270">
    <property type="match status" value="2"/>
</dbReference>
<evidence type="ECO:0000256" key="6">
    <source>
        <dbReference type="SAM" id="MobiDB-lite"/>
    </source>
</evidence>
<evidence type="ECO:0000256" key="5">
    <source>
        <dbReference type="ARBA" id="ARBA00023268"/>
    </source>
</evidence>
<dbReference type="Pfam" id="PF17919">
    <property type="entry name" value="RT_RNaseH_2"/>
    <property type="match status" value="1"/>
</dbReference>
<feature type="region of interest" description="Disordered" evidence="6">
    <location>
        <begin position="31"/>
        <end position="100"/>
    </location>
</feature>
<evidence type="ECO:0000313" key="8">
    <source>
        <dbReference type="EMBL" id="KAK4313848.1"/>
    </source>
</evidence>
<keyword evidence="5" id="KW-0511">Multifunctional enzyme</keyword>
<dbReference type="GO" id="GO:0003964">
    <property type="term" value="F:RNA-directed DNA polymerase activity"/>
    <property type="evidence" value="ECO:0007669"/>
    <property type="project" value="UniProtKB-KW"/>
</dbReference>
<feature type="domain" description="Reverse transcriptase/retrotransposon-derived protein RNase H-like" evidence="7">
    <location>
        <begin position="630"/>
        <end position="712"/>
    </location>
</feature>
<organism evidence="8 9">
    <name type="scientific">Petrolisthes manimaculis</name>
    <dbReference type="NCBI Taxonomy" id="1843537"/>
    <lineage>
        <taxon>Eukaryota</taxon>
        <taxon>Metazoa</taxon>
        <taxon>Ecdysozoa</taxon>
        <taxon>Arthropoda</taxon>
        <taxon>Crustacea</taxon>
        <taxon>Multicrustacea</taxon>
        <taxon>Malacostraca</taxon>
        <taxon>Eumalacostraca</taxon>
        <taxon>Eucarida</taxon>
        <taxon>Decapoda</taxon>
        <taxon>Pleocyemata</taxon>
        <taxon>Anomura</taxon>
        <taxon>Galatheoidea</taxon>
        <taxon>Porcellanidae</taxon>
        <taxon>Petrolisthes</taxon>
    </lineage>
</organism>
<dbReference type="InterPro" id="IPR043128">
    <property type="entry name" value="Rev_trsase/Diguanyl_cyclase"/>
</dbReference>
<keyword evidence="3" id="KW-0255">Endonuclease</keyword>
<accession>A0AAE1U7Z1</accession>
<keyword evidence="1" id="KW-0548">Nucleotidyltransferase</keyword>
<evidence type="ECO:0000313" key="9">
    <source>
        <dbReference type="Proteomes" id="UP001292094"/>
    </source>
</evidence>
<sequence>MATLEKFVALGKELGYEGTDLREFVQMEQASERELRQKERDERELEQERELQRHERELQRHERELQRHERELQRQERELQRQEGEREEREKEREENERQRTHELQMAQLSMGPDSHQVTGQPSFQNGLGVVAKRPSLPPFDENKDDLDAYLRRFEAFAESADWSRENWGILFSSYLSGTYLREQQPLTLTKMVERADSYVLAHGGLASNTRSGQDGGSKTSTGETEATGTAPTIPSVQTAGATELKETLPLSRDVYAVVTRAAAGAQVRPRKKLRVIDVTNNFQLDAVEMKKEQAEDSSLNKWMECAREGKPLSRKGMRADVQRFCQSCDSCQRTIPRGKIGRVPLGEMPLIDTPFQRVAVDLVGPIEPRSEDGNREKLEETCRLAQEQLRKSQIRYKNNYDKHTKDRQFSVGDMVLLLLPTAHNKLLLQWKGPYPVIQKKGVMDYGVEIDGHQKVFHANMLRKYIQRSNTVVAGAEALEEESMEGTGGMVATVAECSEDTEDLPMPLPILTRKEFWTEVNMDTWVQHLTILREVFRKLQRAGLTAKPSKCYLGMETLEYLGHVLGRDVMWPKSSLVEKIQGAPRPQTKKELRSFLGLSGYYRKFIPHYSTIATPLTDLTRKNTPNRLVWTQDQERAFQTLKDRLSQEPILLLPDVKQEFILRTDASNVGLGAVLLQEQAGESKPIAYASRKLLPREERYSVVEKECLSIVSLTATRSQARQEEACEKVSLAAIMKFMQEQRQEQNERQEELRVQLQEQSERQKEELKVQLQEQSERQEKLSER</sequence>
<dbReference type="InterPro" id="IPR043502">
    <property type="entry name" value="DNA/RNA_pol_sf"/>
</dbReference>
<evidence type="ECO:0000259" key="7">
    <source>
        <dbReference type="Pfam" id="PF17919"/>
    </source>
</evidence>
<evidence type="ECO:0000256" key="4">
    <source>
        <dbReference type="ARBA" id="ARBA00022918"/>
    </source>
</evidence>
<dbReference type="PANTHER" id="PTHR37984:SF5">
    <property type="entry name" value="PROTEIN NYNRIN-LIKE"/>
    <property type="match status" value="1"/>
</dbReference>
<dbReference type="EMBL" id="JAWZYT010001263">
    <property type="protein sequence ID" value="KAK4313848.1"/>
    <property type="molecule type" value="Genomic_DNA"/>
</dbReference>
<name>A0AAE1U7Z1_9EUCA</name>
<dbReference type="Gene3D" id="3.10.20.370">
    <property type="match status" value="1"/>
</dbReference>
<dbReference type="FunFam" id="3.10.20.370:FF:000001">
    <property type="entry name" value="Retrovirus-related Pol polyprotein from transposon 17.6-like protein"/>
    <property type="match status" value="1"/>
</dbReference>
<gene>
    <name evidence="8" type="ORF">Pmani_014834</name>
</gene>
<keyword evidence="4" id="KW-0695">RNA-directed DNA polymerase</keyword>
<dbReference type="GO" id="GO:0004519">
    <property type="term" value="F:endonuclease activity"/>
    <property type="evidence" value="ECO:0007669"/>
    <property type="project" value="UniProtKB-KW"/>
</dbReference>
<feature type="region of interest" description="Disordered" evidence="6">
    <location>
        <begin position="204"/>
        <end position="235"/>
    </location>
</feature>
<dbReference type="PANTHER" id="PTHR37984">
    <property type="entry name" value="PROTEIN CBG26694"/>
    <property type="match status" value="1"/>
</dbReference>